<evidence type="ECO:0000313" key="8">
    <source>
        <dbReference type="EMBL" id="MEO1770016.1"/>
    </source>
</evidence>
<sequence>MSRRPRHRSQINGRKKRKLIKAVAILYLLVLGITGFFLIDAQLRKHFSIHWVSGTSMEKNLHDGDAVLVRKQTPIRRYEVIVFSVAKEPDMFVKRVVGMPGDTIMVKNNRMVLNIGEPKNFETVYTFQVNPSAAKKMQTLTKIPEDCYFVIGDHVDVSKDSRTFGLVKQTEIEGIVQLHLAAVQ</sequence>
<dbReference type="InterPro" id="IPR019757">
    <property type="entry name" value="Pept_S26A_signal_pept_1_Lys-AS"/>
</dbReference>
<evidence type="ECO:0000256" key="3">
    <source>
        <dbReference type="ARBA" id="ARBA00009370"/>
    </source>
</evidence>
<organism evidence="8 9">
    <name type="scientific">Candidatus Enterococcus ferrettii</name>
    <dbReference type="NCBI Taxonomy" id="2815324"/>
    <lineage>
        <taxon>Bacteria</taxon>
        <taxon>Bacillati</taxon>
        <taxon>Bacillota</taxon>
        <taxon>Bacilli</taxon>
        <taxon>Lactobacillales</taxon>
        <taxon>Enterococcaceae</taxon>
        <taxon>Enterococcus</taxon>
    </lineage>
</organism>
<keyword evidence="5 6" id="KW-0378">Hydrolase</keyword>
<dbReference type="InterPro" id="IPR019533">
    <property type="entry name" value="Peptidase_S26"/>
</dbReference>
<dbReference type="NCBIfam" id="TIGR02227">
    <property type="entry name" value="sigpep_I_bact"/>
    <property type="match status" value="1"/>
</dbReference>
<dbReference type="PRINTS" id="PR00727">
    <property type="entry name" value="LEADERPTASE"/>
</dbReference>
<reference evidence="8 9" key="1">
    <citation type="submission" date="2021-03" db="EMBL/GenBank/DDBJ databases">
        <authorList>
            <person name="Gilmore M.S."/>
            <person name="Schwartzman J."/>
            <person name="Van Tyne D."/>
            <person name="Martin M."/>
            <person name="Earl A.M."/>
            <person name="Manson A.L."/>
            <person name="Straub T."/>
            <person name="Salamzade R."/>
            <person name="Saavedra J."/>
            <person name="Lebreton F."/>
            <person name="Prichula J."/>
            <person name="Schaufler K."/>
            <person name="Gaca A."/>
            <person name="Sgardioli B."/>
            <person name="Wagenaar J."/>
            <person name="Strong T."/>
        </authorList>
    </citation>
    <scope>NUCLEOTIDE SEQUENCE [LARGE SCALE GENOMIC DNA]</scope>
    <source>
        <strain evidence="8 9">665A</strain>
    </source>
</reference>
<dbReference type="InterPro" id="IPR036286">
    <property type="entry name" value="LexA/Signal_pep-like_sf"/>
</dbReference>
<keyword evidence="9" id="KW-1185">Reference proteome</keyword>
<keyword evidence="6" id="KW-0812">Transmembrane</keyword>
<dbReference type="EMBL" id="JAFREL020000001">
    <property type="protein sequence ID" value="MEO1770016.1"/>
    <property type="molecule type" value="Genomic_DNA"/>
</dbReference>
<dbReference type="PANTHER" id="PTHR43390">
    <property type="entry name" value="SIGNAL PEPTIDASE I"/>
    <property type="match status" value="1"/>
</dbReference>
<dbReference type="PROSITE" id="PS00761">
    <property type="entry name" value="SPASE_I_3"/>
    <property type="match status" value="1"/>
</dbReference>
<gene>
    <name evidence="8" type="ORF">JZO67_001967</name>
</gene>
<dbReference type="InterPro" id="IPR019758">
    <property type="entry name" value="Pept_S26A_signal_pept_1_CS"/>
</dbReference>
<dbReference type="InterPro" id="IPR000223">
    <property type="entry name" value="Pept_S26A_signal_pept_1"/>
</dbReference>
<evidence type="ECO:0000256" key="4">
    <source>
        <dbReference type="ARBA" id="ARBA00013208"/>
    </source>
</evidence>
<name>A0ABV0EN31_9ENTE</name>
<evidence type="ECO:0000256" key="2">
    <source>
        <dbReference type="ARBA" id="ARBA00004401"/>
    </source>
</evidence>
<keyword evidence="6" id="KW-0472">Membrane</keyword>
<feature type="transmembrane region" description="Helical" evidence="6">
    <location>
        <begin position="20"/>
        <end position="39"/>
    </location>
</feature>
<feature type="domain" description="Peptidase S26" evidence="7">
    <location>
        <begin position="20"/>
        <end position="178"/>
    </location>
</feature>
<proteinExistence type="inferred from homology"/>
<dbReference type="PROSITE" id="PS00760">
    <property type="entry name" value="SPASE_I_2"/>
    <property type="match status" value="1"/>
</dbReference>
<evidence type="ECO:0000313" key="9">
    <source>
        <dbReference type="Proteomes" id="UP000664357"/>
    </source>
</evidence>
<dbReference type="Proteomes" id="UP000664357">
    <property type="component" value="Unassembled WGS sequence"/>
</dbReference>
<accession>A0ABV0EN31</accession>
<dbReference type="RefSeq" id="WP_207704606.1">
    <property type="nucleotide sequence ID" value="NZ_JAFREL020000001.1"/>
</dbReference>
<comment type="similarity">
    <text evidence="3 6">Belongs to the peptidase S26 family.</text>
</comment>
<evidence type="ECO:0000256" key="6">
    <source>
        <dbReference type="RuleBase" id="RU362042"/>
    </source>
</evidence>
<comment type="caution">
    <text evidence="8">The sequence shown here is derived from an EMBL/GenBank/DDBJ whole genome shotgun (WGS) entry which is preliminary data.</text>
</comment>
<evidence type="ECO:0000259" key="7">
    <source>
        <dbReference type="Pfam" id="PF10502"/>
    </source>
</evidence>
<keyword evidence="6" id="KW-1133">Transmembrane helix</keyword>
<dbReference type="Pfam" id="PF10502">
    <property type="entry name" value="Peptidase_S26"/>
    <property type="match status" value="1"/>
</dbReference>
<protein>
    <recommendedName>
        <fullName evidence="4 6">Signal peptidase I</fullName>
        <ecNumber evidence="4 6">3.4.21.89</ecNumber>
    </recommendedName>
</protein>
<dbReference type="SUPFAM" id="SSF51306">
    <property type="entry name" value="LexA/Signal peptidase"/>
    <property type="match status" value="1"/>
</dbReference>
<dbReference type="CDD" id="cd06530">
    <property type="entry name" value="S26_SPase_I"/>
    <property type="match status" value="1"/>
</dbReference>
<keyword evidence="6" id="KW-0645">Protease</keyword>
<comment type="catalytic activity">
    <reaction evidence="1 6">
        <text>Cleavage of hydrophobic, N-terminal signal or leader sequences from secreted and periplasmic proteins.</text>
        <dbReference type="EC" id="3.4.21.89"/>
    </reaction>
</comment>
<reference evidence="8 9" key="2">
    <citation type="submission" date="2024-02" db="EMBL/GenBank/DDBJ databases">
        <title>The Genome Sequence of Enterococcus sp. DIV0159.</title>
        <authorList>
            <person name="Earl A."/>
            <person name="Manson A."/>
            <person name="Gilmore M."/>
            <person name="Sanders J."/>
            <person name="Shea T."/>
            <person name="Howe W."/>
            <person name="Livny J."/>
            <person name="Cuomo C."/>
            <person name="Neafsey D."/>
            <person name="Birren B."/>
        </authorList>
    </citation>
    <scope>NUCLEOTIDE SEQUENCE [LARGE SCALE GENOMIC DNA]</scope>
    <source>
        <strain evidence="8 9">665A</strain>
    </source>
</reference>
<dbReference type="EC" id="3.4.21.89" evidence="4 6"/>
<dbReference type="PANTHER" id="PTHR43390:SF1">
    <property type="entry name" value="CHLOROPLAST PROCESSING PEPTIDASE"/>
    <property type="match status" value="1"/>
</dbReference>
<dbReference type="Gene3D" id="2.10.109.10">
    <property type="entry name" value="Umud Fragment, subunit A"/>
    <property type="match status" value="1"/>
</dbReference>
<evidence type="ECO:0000256" key="1">
    <source>
        <dbReference type="ARBA" id="ARBA00000677"/>
    </source>
</evidence>
<evidence type="ECO:0000256" key="5">
    <source>
        <dbReference type="ARBA" id="ARBA00022801"/>
    </source>
</evidence>
<comment type="subcellular location">
    <subcellularLocation>
        <location evidence="2">Cell membrane</location>
        <topology evidence="2">Single-pass type II membrane protein</topology>
    </subcellularLocation>
    <subcellularLocation>
        <location evidence="6">Membrane</location>
        <topology evidence="6">Single-pass type II membrane protein</topology>
    </subcellularLocation>
</comment>